<evidence type="ECO:0000256" key="6">
    <source>
        <dbReference type="ARBA" id="ARBA00023235"/>
    </source>
</evidence>
<evidence type="ECO:0000256" key="7">
    <source>
        <dbReference type="ARBA" id="ARBA00034617"/>
    </source>
</evidence>
<evidence type="ECO:0000256" key="2">
    <source>
        <dbReference type="ARBA" id="ARBA00022741"/>
    </source>
</evidence>
<evidence type="ECO:0000256" key="9">
    <source>
        <dbReference type="ARBA" id="ARBA00048988"/>
    </source>
</evidence>
<dbReference type="OrthoDB" id="47936at2759"/>
<comment type="caution">
    <text evidence="13">The sequence shown here is derived from an EMBL/GenBank/DDBJ whole genome shotgun (WGS) entry which is preliminary data.</text>
</comment>
<evidence type="ECO:0000256" key="5">
    <source>
        <dbReference type="ARBA" id="ARBA00022840"/>
    </source>
</evidence>
<evidence type="ECO:0000256" key="3">
    <source>
        <dbReference type="ARBA" id="ARBA00022801"/>
    </source>
</evidence>
<dbReference type="Gene3D" id="3.40.50.300">
    <property type="entry name" value="P-loop containing nucleotide triphosphate hydrolases"/>
    <property type="match status" value="2"/>
</dbReference>
<organism evidence="13 14">
    <name type="scientific">Hondaea fermentalgiana</name>
    <dbReference type="NCBI Taxonomy" id="2315210"/>
    <lineage>
        <taxon>Eukaryota</taxon>
        <taxon>Sar</taxon>
        <taxon>Stramenopiles</taxon>
        <taxon>Bigyra</taxon>
        <taxon>Labyrinthulomycetes</taxon>
        <taxon>Thraustochytrida</taxon>
        <taxon>Thraustochytriidae</taxon>
        <taxon>Hondaea</taxon>
    </lineage>
</organism>
<feature type="domain" description="UvrD-like helicase C-terminal" evidence="12">
    <location>
        <begin position="923"/>
        <end position="1005"/>
    </location>
</feature>
<dbReference type="InterPro" id="IPR027417">
    <property type="entry name" value="P-loop_NTPase"/>
</dbReference>
<sequence length="1092" mass="121355">MELEGMKLPGNFGLAAHSSPLQQATQNVEDREEAVVYWEREPGNRFDRNAILVRNATHQDIGYIERTDSAYLATLLDTEELEVEHAVVLRPNDLASKVYPMLAVFRIRSPGALNLAADASRPRENRTTVINLANSSSSSSAGFASARSLAGPRNCGDYNATRSVLSPRCQEALDQLTSAINERDARKMFKSLCLNDKAALATKKRKAQNGAQATLFGPQIIKRQQQDGSRVARNCEFWNAKASAPVLQSLFEAAAFDFVDVWTRLRCVCRAWREVIESPSFMSMRKAYWRALHGARNPLSLPPLGPQPVNNLGDFAQALQRESPWLTVERAEALARLAVEEHDCGWQNFIATRQGKEDQRGELLVYPLLLGGSQLRLRLLQALLPRHVREAHRAERTELVYALVRILRTGPWAGSSYRWASVLADIEHGLFLQERATGLLVSSPEQSFVRRADPSKARTLTTEQLAIVQSNLAVGDVIVVRALAGTGKTTTLVNYARLRPETRFLYLAFNVSVGEEARTLFPENVKCTNLHKLSYARVGRKYKISEDLDARAVQQCDETRDLEHFTVFSVGKTNPSASGASSRVLLRLPKERMCKLVKLAVNAFVASADPELCSTHAECSVATLDEEDRAKYRVDPDARLAPATTDLTQLVTKLARNVWAAMCSKTLPMSSNGHLKLYQLQCPDLARSYDVIMLDEAQDCTPCARDLVMQQRGCARILIGDQNQAIYQFMGAQDALNVKKYYPEARIRSFLLSRCFRFGPNVAAVANGILQHCAHTSQILLGARPPVDEAEYSCGVKWDCEAGADTALFATRYEQDAQRSANARAKGTVAFISRSNRGLLEHALRVAHDMPKARFGIVGGLQASPLATLADLARLALRKLSEVESPLVRKFQSIDQVRAFAAKAKESDMSTLLGYLDQIEPETVVSLYARLQKQIQPWKEARYVMSTVHKAKGLEFDSVYLLSDFQNLVHVDELTQQLNIDSSVDPAEINLLYVAVTRAKRELFLNRSLRDLQAARPYLVAPILRSPDASTAKKKQPSCQECGSKPTLVTDGLELAFELQHVERRDVVMCARCAGIGKNLEASDQATQSTQR</sequence>
<evidence type="ECO:0000313" key="13">
    <source>
        <dbReference type="EMBL" id="GBG31563.1"/>
    </source>
</evidence>
<dbReference type="EC" id="5.6.2.4" evidence="8"/>
<comment type="catalytic activity">
    <reaction evidence="7">
        <text>Couples ATP hydrolysis with the unwinding of duplex DNA by translocating in the 3'-5' direction.</text>
        <dbReference type="EC" id="5.6.2.4"/>
    </reaction>
</comment>
<dbReference type="SUPFAM" id="SSF52540">
    <property type="entry name" value="P-loop containing nucleoside triphosphate hydrolases"/>
    <property type="match status" value="1"/>
</dbReference>
<dbReference type="AlphaFoldDB" id="A0A2R5GSE2"/>
<evidence type="ECO:0000256" key="4">
    <source>
        <dbReference type="ARBA" id="ARBA00022806"/>
    </source>
</evidence>
<keyword evidence="1" id="KW-0479">Metal-binding</keyword>
<dbReference type="GO" id="GO:0003677">
    <property type="term" value="F:DNA binding"/>
    <property type="evidence" value="ECO:0007669"/>
    <property type="project" value="InterPro"/>
</dbReference>
<dbReference type="InParanoid" id="A0A2R5GSE2"/>
<keyword evidence="4 13" id="KW-0347">Helicase</keyword>
<evidence type="ECO:0000313" key="14">
    <source>
        <dbReference type="Proteomes" id="UP000241890"/>
    </source>
</evidence>
<dbReference type="InterPro" id="IPR014017">
    <property type="entry name" value="DNA_helicase_UvrD-like_C"/>
</dbReference>
<gene>
    <name evidence="13" type="ORF">FCC1311_077872</name>
</gene>
<dbReference type="Pfam" id="PF08797">
    <property type="entry name" value="HIRAN"/>
    <property type="match status" value="1"/>
</dbReference>
<dbReference type="GO" id="GO:0005634">
    <property type="term" value="C:nucleus"/>
    <property type="evidence" value="ECO:0007669"/>
    <property type="project" value="TreeGrafter"/>
</dbReference>
<dbReference type="GO" id="GO:0031297">
    <property type="term" value="P:replication fork processing"/>
    <property type="evidence" value="ECO:0007669"/>
    <property type="project" value="TreeGrafter"/>
</dbReference>
<feature type="domain" description="HIRAN" evidence="11">
    <location>
        <begin position="23"/>
        <end position="93"/>
    </location>
</feature>
<keyword evidence="6" id="KW-0413">Isomerase</keyword>
<dbReference type="InterPro" id="IPR014016">
    <property type="entry name" value="UvrD-like_ATP-bd"/>
</dbReference>
<dbReference type="GO" id="GO:0008270">
    <property type="term" value="F:zinc ion binding"/>
    <property type="evidence" value="ECO:0007669"/>
    <property type="project" value="InterPro"/>
</dbReference>
<dbReference type="InterPro" id="IPR014905">
    <property type="entry name" value="HIRAN"/>
</dbReference>
<reference evidence="13 14" key="1">
    <citation type="submission" date="2017-12" db="EMBL/GenBank/DDBJ databases">
        <title>Sequencing, de novo assembly and annotation of complete genome of a new Thraustochytrid species, strain FCC1311.</title>
        <authorList>
            <person name="Sedici K."/>
            <person name="Godart F."/>
            <person name="Aiese Cigliano R."/>
            <person name="Sanseverino W."/>
            <person name="Barakat M."/>
            <person name="Ortet P."/>
            <person name="Marechal E."/>
            <person name="Cagnac O."/>
            <person name="Amato A."/>
        </authorList>
    </citation>
    <scope>NUCLEOTIDE SEQUENCE [LARGE SCALE GENOMIC DNA]</scope>
</reference>
<dbReference type="PANTHER" id="PTHR11070">
    <property type="entry name" value="UVRD / RECB / PCRA DNA HELICASE FAMILY MEMBER"/>
    <property type="match status" value="1"/>
</dbReference>
<dbReference type="GO" id="GO:0000724">
    <property type="term" value="P:double-strand break repair via homologous recombination"/>
    <property type="evidence" value="ECO:0007669"/>
    <property type="project" value="TreeGrafter"/>
</dbReference>
<keyword evidence="5" id="KW-0067">ATP-binding</keyword>
<dbReference type="Proteomes" id="UP000241890">
    <property type="component" value="Unassembled WGS sequence"/>
</dbReference>
<dbReference type="GO" id="GO:0016818">
    <property type="term" value="F:hydrolase activity, acting on acid anhydrides, in phosphorus-containing anhydrides"/>
    <property type="evidence" value="ECO:0007669"/>
    <property type="project" value="InterPro"/>
</dbReference>
<name>A0A2R5GSE2_9STRA</name>
<dbReference type="PANTHER" id="PTHR11070:SF30">
    <property type="entry name" value="F-BOX DNA HELICASE 1"/>
    <property type="match status" value="1"/>
</dbReference>
<keyword evidence="14" id="KW-1185">Reference proteome</keyword>
<accession>A0A2R5GSE2</accession>
<protein>
    <recommendedName>
        <fullName evidence="8">DNA 3'-5' helicase</fullName>
        <ecNumber evidence="8">5.6.2.4</ecNumber>
    </recommendedName>
</protein>
<feature type="domain" description="UvrD-like helicase ATP-binding" evidence="10">
    <location>
        <begin position="682"/>
        <end position="733"/>
    </location>
</feature>
<evidence type="ECO:0000256" key="1">
    <source>
        <dbReference type="ARBA" id="ARBA00022723"/>
    </source>
</evidence>
<dbReference type="EMBL" id="BEYU01000100">
    <property type="protein sequence ID" value="GBG31563.1"/>
    <property type="molecule type" value="Genomic_DNA"/>
</dbReference>
<evidence type="ECO:0000259" key="11">
    <source>
        <dbReference type="Pfam" id="PF08797"/>
    </source>
</evidence>
<dbReference type="GO" id="GO:0043138">
    <property type="term" value="F:3'-5' DNA helicase activity"/>
    <property type="evidence" value="ECO:0007669"/>
    <property type="project" value="UniProtKB-EC"/>
</dbReference>
<dbReference type="GO" id="GO:0005524">
    <property type="term" value="F:ATP binding"/>
    <property type="evidence" value="ECO:0007669"/>
    <property type="project" value="UniProtKB-KW"/>
</dbReference>
<comment type="catalytic activity">
    <reaction evidence="9">
        <text>ATP + H2O = ADP + phosphate + H(+)</text>
        <dbReference type="Rhea" id="RHEA:13065"/>
        <dbReference type="ChEBI" id="CHEBI:15377"/>
        <dbReference type="ChEBI" id="CHEBI:15378"/>
        <dbReference type="ChEBI" id="CHEBI:30616"/>
        <dbReference type="ChEBI" id="CHEBI:43474"/>
        <dbReference type="ChEBI" id="CHEBI:456216"/>
        <dbReference type="EC" id="5.6.2.4"/>
    </reaction>
</comment>
<evidence type="ECO:0000259" key="10">
    <source>
        <dbReference type="Pfam" id="PF00580"/>
    </source>
</evidence>
<keyword evidence="2" id="KW-0547">Nucleotide-binding</keyword>
<proteinExistence type="predicted"/>
<dbReference type="InterPro" id="IPR000212">
    <property type="entry name" value="DNA_helicase_UvrD/REP"/>
</dbReference>
<dbReference type="Gene3D" id="3.30.70.2330">
    <property type="match status" value="1"/>
</dbReference>
<dbReference type="Pfam" id="PF00580">
    <property type="entry name" value="UvrD-helicase"/>
    <property type="match status" value="1"/>
</dbReference>
<keyword evidence="3" id="KW-0378">Hydrolase</keyword>
<evidence type="ECO:0000256" key="8">
    <source>
        <dbReference type="ARBA" id="ARBA00034808"/>
    </source>
</evidence>
<dbReference type="Pfam" id="PF13361">
    <property type="entry name" value="UvrD_C"/>
    <property type="match status" value="1"/>
</dbReference>
<evidence type="ECO:0000259" key="12">
    <source>
        <dbReference type="Pfam" id="PF13361"/>
    </source>
</evidence>